<comment type="caution">
    <text evidence="3">The sequence shown here is derived from an EMBL/GenBank/DDBJ whole genome shotgun (WGS) entry which is preliminary data.</text>
</comment>
<protein>
    <recommendedName>
        <fullName evidence="5">Short subunit dehydrogenase</fullName>
    </recommendedName>
</protein>
<dbReference type="PANTHER" id="PTHR43976">
    <property type="entry name" value="SHORT CHAIN DEHYDROGENASE"/>
    <property type="match status" value="1"/>
</dbReference>
<dbReference type="Proteomes" id="UP001055057">
    <property type="component" value="Unassembled WGS sequence"/>
</dbReference>
<evidence type="ECO:0000313" key="3">
    <source>
        <dbReference type="EMBL" id="GJE58494.1"/>
    </source>
</evidence>
<gene>
    <name evidence="3" type="ORF">MPOCJGCO_0576</name>
</gene>
<proteinExistence type="inferred from homology"/>
<dbReference type="Pfam" id="PF00106">
    <property type="entry name" value="adh_short"/>
    <property type="match status" value="1"/>
</dbReference>
<sequence>MDVLVTNAGHGYQSSVEEGEADRIRAQIDANVFGLFALTRAVLPMMRAQRAGRSRVQTPSTIPDYAETAGARLKATAEKGGSQAGDPVRAGEAMIRITEVEDPPRHLVLGAWGFEAVTQRLKGRLAEIEAWREASVGADFPAG</sequence>
<keyword evidence="2" id="KW-0560">Oxidoreductase</keyword>
<dbReference type="InterPro" id="IPR036291">
    <property type="entry name" value="NAD(P)-bd_dom_sf"/>
</dbReference>
<comment type="similarity">
    <text evidence="1">Belongs to the short-chain dehydrogenases/reductases (SDR) family.</text>
</comment>
<reference evidence="3" key="2">
    <citation type="submission" date="2021-08" db="EMBL/GenBank/DDBJ databases">
        <authorList>
            <person name="Tani A."/>
            <person name="Ola A."/>
            <person name="Ogura Y."/>
            <person name="Katsura K."/>
            <person name="Hayashi T."/>
        </authorList>
    </citation>
    <scope>NUCLEOTIDE SEQUENCE</scope>
    <source>
        <strain evidence="3">DSM 23632</strain>
    </source>
</reference>
<keyword evidence="4" id="KW-1185">Reference proteome</keyword>
<reference evidence="3" key="1">
    <citation type="journal article" date="2021" name="Front. Microbiol.">
        <title>Comprehensive Comparative Genomics and Phenotyping of Methylobacterium Species.</title>
        <authorList>
            <person name="Alessa O."/>
            <person name="Ogura Y."/>
            <person name="Fujitani Y."/>
            <person name="Takami H."/>
            <person name="Hayashi T."/>
            <person name="Sahin N."/>
            <person name="Tani A."/>
        </authorList>
    </citation>
    <scope>NUCLEOTIDE SEQUENCE</scope>
    <source>
        <strain evidence="3">DSM 23632</strain>
    </source>
</reference>
<evidence type="ECO:0000313" key="4">
    <source>
        <dbReference type="Proteomes" id="UP001055057"/>
    </source>
</evidence>
<dbReference type="Gene3D" id="3.40.50.720">
    <property type="entry name" value="NAD(P)-binding Rossmann-like Domain"/>
    <property type="match status" value="1"/>
</dbReference>
<evidence type="ECO:0000256" key="2">
    <source>
        <dbReference type="ARBA" id="ARBA00023002"/>
    </source>
</evidence>
<dbReference type="SUPFAM" id="SSF51735">
    <property type="entry name" value="NAD(P)-binding Rossmann-fold domains"/>
    <property type="match status" value="1"/>
</dbReference>
<evidence type="ECO:0000256" key="1">
    <source>
        <dbReference type="ARBA" id="ARBA00006484"/>
    </source>
</evidence>
<dbReference type="InterPro" id="IPR002347">
    <property type="entry name" value="SDR_fam"/>
</dbReference>
<name>A0ABQ4TU96_9HYPH</name>
<organism evidence="3 4">
    <name type="scientific">Methylobacterium trifolii</name>
    <dbReference type="NCBI Taxonomy" id="1003092"/>
    <lineage>
        <taxon>Bacteria</taxon>
        <taxon>Pseudomonadati</taxon>
        <taxon>Pseudomonadota</taxon>
        <taxon>Alphaproteobacteria</taxon>
        <taxon>Hyphomicrobiales</taxon>
        <taxon>Methylobacteriaceae</taxon>
        <taxon>Methylobacterium</taxon>
    </lineage>
</organism>
<dbReference type="PANTHER" id="PTHR43976:SF16">
    <property type="entry name" value="SHORT-CHAIN DEHYDROGENASE_REDUCTASE FAMILY PROTEIN"/>
    <property type="match status" value="1"/>
</dbReference>
<dbReference type="InterPro" id="IPR051911">
    <property type="entry name" value="SDR_oxidoreductase"/>
</dbReference>
<dbReference type="EMBL" id="BPRB01000035">
    <property type="protein sequence ID" value="GJE58494.1"/>
    <property type="molecule type" value="Genomic_DNA"/>
</dbReference>
<accession>A0ABQ4TU96</accession>
<evidence type="ECO:0008006" key="5">
    <source>
        <dbReference type="Google" id="ProtNLM"/>
    </source>
</evidence>